<dbReference type="Proteomes" id="UP000746535">
    <property type="component" value="Unassembled WGS sequence"/>
</dbReference>
<dbReference type="InterPro" id="IPR001623">
    <property type="entry name" value="DnaJ_domain"/>
</dbReference>
<name>A0ABX0YF66_9PSED</name>
<feature type="region of interest" description="Disordered" evidence="2">
    <location>
        <begin position="166"/>
        <end position="476"/>
    </location>
</feature>
<feature type="compositionally biased region" description="Basic and acidic residues" evidence="2">
    <location>
        <begin position="423"/>
        <end position="433"/>
    </location>
</feature>
<evidence type="ECO:0000313" key="4">
    <source>
        <dbReference type="EMBL" id="NJP01917.1"/>
    </source>
</evidence>
<dbReference type="InterPro" id="IPR053025">
    <property type="entry name" value="Mito_ATP_Synthase-Asso"/>
</dbReference>
<feature type="compositionally biased region" description="Pro residues" evidence="2">
    <location>
        <begin position="208"/>
        <end position="219"/>
    </location>
</feature>
<accession>A0ABX0YF66</accession>
<keyword evidence="1" id="KW-0143">Chaperone</keyword>
<dbReference type="PANTHER" id="PTHR44873">
    <property type="entry name" value="DNAJ HOMOLOG SUBFAMILY C MEMBER 30, MITOCHONDRIAL"/>
    <property type="match status" value="1"/>
</dbReference>
<feature type="compositionally biased region" description="Pro residues" evidence="2">
    <location>
        <begin position="258"/>
        <end position="272"/>
    </location>
</feature>
<reference evidence="4 5" key="1">
    <citation type="submission" date="2020-03" db="EMBL/GenBank/DDBJ databases">
        <authorList>
            <person name="Wang L."/>
            <person name="He N."/>
            <person name="Li Y."/>
            <person name="Fang Y."/>
            <person name="Zhang F."/>
        </authorList>
    </citation>
    <scope>NUCLEOTIDE SEQUENCE [LARGE SCALE GENOMIC DNA]</scope>
    <source>
        <strain evidence="5">hsmgli-8</strain>
    </source>
</reference>
<evidence type="ECO:0000256" key="2">
    <source>
        <dbReference type="SAM" id="MobiDB-lite"/>
    </source>
</evidence>
<dbReference type="CDD" id="cd06257">
    <property type="entry name" value="DnaJ"/>
    <property type="match status" value="1"/>
</dbReference>
<dbReference type="Gene3D" id="1.10.287.110">
    <property type="entry name" value="DnaJ domain"/>
    <property type="match status" value="1"/>
</dbReference>
<dbReference type="EMBL" id="JAAVJI010000007">
    <property type="protein sequence ID" value="NJP01917.1"/>
    <property type="molecule type" value="Genomic_DNA"/>
</dbReference>
<feature type="compositionally biased region" description="Polar residues" evidence="2">
    <location>
        <begin position="273"/>
        <end position="282"/>
    </location>
</feature>
<dbReference type="RefSeq" id="WP_168084484.1">
    <property type="nucleotide sequence ID" value="NZ_JAAVJI010000007.1"/>
</dbReference>
<dbReference type="SMART" id="SM00271">
    <property type="entry name" value="DnaJ"/>
    <property type="match status" value="1"/>
</dbReference>
<gene>
    <name evidence="4" type="ORF">HBH25_13780</name>
</gene>
<dbReference type="SUPFAM" id="SSF46565">
    <property type="entry name" value="Chaperone J-domain"/>
    <property type="match status" value="1"/>
</dbReference>
<dbReference type="Pfam" id="PF00226">
    <property type="entry name" value="DnaJ"/>
    <property type="match status" value="1"/>
</dbReference>
<evidence type="ECO:0000313" key="5">
    <source>
        <dbReference type="Proteomes" id="UP000746535"/>
    </source>
</evidence>
<dbReference type="PROSITE" id="PS50076">
    <property type="entry name" value="DNAJ_2"/>
    <property type="match status" value="1"/>
</dbReference>
<protein>
    <submittedName>
        <fullName evidence="4">DnaJ domain-containing protein</fullName>
    </submittedName>
</protein>
<sequence>MNTITNAASSLLKAAFSETGQQKLTQAIKVASNIAGSVGLQMTEALMSQHTAKPGDPKHEMFAHVMQALQGKAAVRNVQTHEKGGAFELAQEVRGASKVNYERDVKLSNLMSYLGISDRAGVLLHSIGQSLLSAMHSVAPQFSKEVAAQAKQAFLSRSSLSGLRAFQDAAKQASGRRPATPPPPPLYSAQDPGRFRNPQASQGYARPSSPPPPYTPPNPNTFANPPGAQGDTPPPLPPRPSTSKPGTFATPTSAQGDRPPPLPKRPSVPNPAPNFSQPQQADNAAPPPRPPKEREAAPGSGQSQTAGAVRTGPSTFADQPGTQESQKSTTPPPRPRRNSEPNPTPNFAQPPKAENAAPPPRPPKEKEAAGGDQPPTAGVGERTGRPSASAGTERPRAQSAPPPRPPKVEQEKPHTESTAGAGKVEEAAPKESAAKPLYQHMGLPADATTAQIKTTYRRRVLKDHPDKNPNDPGAQARFTQLDNAYKILSNVTNRDYYDKGWINDEGKKTLSGWKNIPPEWEAP</sequence>
<proteinExistence type="predicted"/>
<keyword evidence="5" id="KW-1185">Reference proteome</keyword>
<feature type="compositionally biased region" description="Low complexity" evidence="2">
    <location>
        <begin position="345"/>
        <end position="356"/>
    </location>
</feature>
<dbReference type="InterPro" id="IPR036869">
    <property type="entry name" value="J_dom_sf"/>
</dbReference>
<feature type="compositionally biased region" description="Basic and acidic residues" evidence="2">
    <location>
        <begin position="406"/>
        <end position="415"/>
    </location>
</feature>
<dbReference type="PRINTS" id="PR00625">
    <property type="entry name" value="JDOMAIN"/>
</dbReference>
<comment type="caution">
    <text evidence="4">The sequence shown here is derived from an EMBL/GenBank/DDBJ whole genome shotgun (WGS) entry which is preliminary data.</text>
</comment>
<feature type="domain" description="J" evidence="3">
    <location>
        <begin position="436"/>
        <end position="501"/>
    </location>
</feature>
<feature type="compositionally biased region" description="Polar residues" evidence="2">
    <location>
        <begin position="300"/>
        <end position="327"/>
    </location>
</feature>
<evidence type="ECO:0000256" key="1">
    <source>
        <dbReference type="ARBA" id="ARBA00023186"/>
    </source>
</evidence>
<dbReference type="PANTHER" id="PTHR44873:SF1">
    <property type="entry name" value="DNAJ HOMOLOG SUBFAMILY C MEMBER 30, MITOCHONDRIAL"/>
    <property type="match status" value="1"/>
</dbReference>
<evidence type="ECO:0000259" key="3">
    <source>
        <dbReference type="PROSITE" id="PS50076"/>
    </source>
</evidence>
<organism evidence="4 5">
    <name type="scientific">Pseudomonas quercus</name>
    <dbReference type="NCBI Taxonomy" id="2722792"/>
    <lineage>
        <taxon>Bacteria</taxon>
        <taxon>Pseudomonadati</taxon>
        <taxon>Pseudomonadota</taxon>
        <taxon>Gammaproteobacteria</taxon>
        <taxon>Pseudomonadales</taxon>
        <taxon>Pseudomonadaceae</taxon>
        <taxon>Pseudomonas</taxon>
    </lineage>
</organism>